<accession>A0ACC1MCZ6</accession>
<dbReference type="Proteomes" id="UP001143910">
    <property type="component" value="Unassembled WGS sequence"/>
</dbReference>
<keyword evidence="2" id="KW-1185">Reference proteome</keyword>
<name>A0ACC1MCZ6_9HYPO</name>
<organism evidence="1 2">
    <name type="scientific">Zarea fungicola</name>
    <dbReference type="NCBI Taxonomy" id="93591"/>
    <lineage>
        <taxon>Eukaryota</taxon>
        <taxon>Fungi</taxon>
        <taxon>Dikarya</taxon>
        <taxon>Ascomycota</taxon>
        <taxon>Pezizomycotina</taxon>
        <taxon>Sordariomycetes</taxon>
        <taxon>Hypocreomycetidae</taxon>
        <taxon>Hypocreales</taxon>
        <taxon>Cordycipitaceae</taxon>
        <taxon>Zarea</taxon>
    </lineage>
</organism>
<evidence type="ECO:0000313" key="1">
    <source>
        <dbReference type="EMBL" id="KAJ2958296.1"/>
    </source>
</evidence>
<reference evidence="1" key="1">
    <citation type="submission" date="2022-08" db="EMBL/GenBank/DDBJ databases">
        <title>Genome Sequence of Lecanicillium fungicola.</title>
        <authorList>
            <person name="Buettner E."/>
        </authorList>
    </citation>
    <scope>NUCLEOTIDE SEQUENCE</scope>
    <source>
        <strain evidence="1">Babe33</strain>
    </source>
</reference>
<protein>
    <submittedName>
        <fullName evidence="1">Uncharacterized protein</fullName>
    </submittedName>
</protein>
<dbReference type="EMBL" id="JANJQO010003566">
    <property type="protein sequence ID" value="KAJ2958296.1"/>
    <property type="molecule type" value="Genomic_DNA"/>
</dbReference>
<gene>
    <name evidence="1" type="ORF">NQ176_g11187</name>
</gene>
<comment type="caution">
    <text evidence="1">The sequence shown here is derived from an EMBL/GenBank/DDBJ whole genome shotgun (WGS) entry which is preliminary data.</text>
</comment>
<evidence type="ECO:0000313" key="2">
    <source>
        <dbReference type="Proteomes" id="UP001143910"/>
    </source>
</evidence>
<sequence length="540" mass="58608">MSARTLCSCLLHDKWLPTLKAAYGEAEQATDGARLNYIHGVLLTFKFVLERLNDVSPDQLRADLPALVQFLSQSKIVTKYASCPDVVAAYLEVVNNVWELQLADGLTLEPTISMLLNSPSLALLKGQKAINDLFVAQQSNQAISSLRTILLDSQTGVNTLVTALETTPKLWNPATATHETLLELCRLYIDVALSTTYLEAQIAAVENLVNVLDVLLRNETHETLPIDELASLWACIPLGPMNPELSNAIIRAGGGIIAALHIAGMITAEGLNRWAILMADAGLDDKVFDTRLAAAESFCSFFRVVGPNCTSVAFLPILVALYDTLNDDDEEVRDLGSVAFKHVTGVALVPIEAASRLLHWLALSFGNEPEFHSIIASRIIGHAAISGRISTAAASAQWTPASTQLTAALQFDDSLFAVEEQNLFVDEVRETKRWVEMSDSISWTGGVLQDGGGILARLSEWVSDGLAKLQSVVTENEDGPLGWASDAHVFAIATRIIHGYLVLAKRDAASDELIEQVELLRNTAKGKEHAVSRLLMDALH</sequence>
<proteinExistence type="predicted"/>